<accession>A0ABZ0YKX1</accession>
<evidence type="ECO:0000313" key="6">
    <source>
        <dbReference type="Proteomes" id="UP001324794"/>
    </source>
</evidence>
<dbReference type="Gene3D" id="1.10.10.10">
    <property type="entry name" value="Winged helix-like DNA-binding domain superfamily/Winged helix DNA-binding domain"/>
    <property type="match status" value="1"/>
</dbReference>
<organism evidence="5 6">
    <name type="scientific">Vreelandella neptunia</name>
    <dbReference type="NCBI Taxonomy" id="115551"/>
    <lineage>
        <taxon>Bacteria</taxon>
        <taxon>Pseudomonadati</taxon>
        <taxon>Pseudomonadota</taxon>
        <taxon>Gammaproteobacteria</taxon>
        <taxon>Oceanospirillales</taxon>
        <taxon>Halomonadaceae</taxon>
        <taxon>Vreelandella</taxon>
    </lineage>
</organism>
<evidence type="ECO:0000256" key="2">
    <source>
        <dbReference type="ARBA" id="ARBA00023125"/>
    </source>
</evidence>
<keyword evidence="2" id="KW-0238">DNA-binding</keyword>
<dbReference type="Pfam" id="PF00392">
    <property type="entry name" value="GntR"/>
    <property type="match status" value="1"/>
</dbReference>
<evidence type="ECO:0000259" key="4">
    <source>
        <dbReference type="PROSITE" id="PS50949"/>
    </source>
</evidence>
<protein>
    <submittedName>
        <fullName evidence="5">GntR family transcriptional regulator</fullName>
    </submittedName>
</protein>
<dbReference type="InterPro" id="IPR011711">
    <property type="entry name" value="GntR_C"/>
</dbReference>
<evidence type="ECO:0000313" key="5">
    <source>
        <dbReference type="EMBL" id="WQH12766.1"/>
    </source>
</evidence>
<dbReference type="Proteomes" id="UP001324794">
    <property type="component" value="Chromosome"/>
</dbReference>
<dbReference type="CDD" id="cd07377">
    <property type="entry name" value="WHTH_GntR"/>
    <property type="match status" value="1"/>
</dbReference>
<feature type="domain" description="HTH gntR-type" evidence="4">
    <location>
        <begin position="11"/>
        <end position="78"/>
    </location>
</feature>
<dbReference type="PRINTS" id="PR00035">
    <property type="entry name" value="HTHGNTR"/>
</dbReference>
<keyword evidence="3" id="KW-0804">Transcription</keyword>
<reference evidence="5 6" key="1">
    <citation type="submission" date="2023-11" db="EMBL/GenBank/DDBJ databases">
        <title>MicrobeMod: A computational toolkit for identifying prokaryotic methylation and restriction-modification with nanopore sequencing.</title>
        <authorList>
            <person name="Crits-Christoph A."/>
            <person name="Kang S.C."/>
            <person name="Lee H."/>
            <person name="Ostrov N."/>
        </authorList>
    </citation>
    <scope>NUCLEOTIDE SEQUENCE [LARGE SCALE GENOMIC DNA]</scope>
    <source>
        <strain evidence="5 6">ATCC BAA-805</strain>
    </source>
</reference>
<dbReference type="SMART" id="SM00895">
    <property type="entry name" value="FCD"/>
    <property type="match status" value="1"/>
</dbReference>
<dbReference type="SUPFAM" id="SSF48008">
    <property type="entry name" value="GntR ligand-binding domain-like"/>
    <property type="match status" value="1"/>
</dbReference>
<dbReference type="SUPFAM" id="SSF46785">
    <property type="entry name" value="Winged helix' DNA-binding domain"/>
    <property type="match status" value="1"/>
</dbReference>
<name>A0ABZ0YKX1_9GAMM</name>
<dbReference type="InterPro" id="IPR000524">
    <property type="entry name" value="Tscrpt_reg_HTH_GntR"/>
</dbReference>
<dbReference type="Pfam" id="PF07729">
    <property type="entry name" value="FCD"/>
    <property type="match status" value="1"/>
</dbReference>
<evidence type="ECO:0000256" key="3">
    <source>
        <dbReference type="ARBA" id="ARBA00023163"/>
    </source>
</evidence>
<dbReference type="PANTHER" id="PTHR43537:SF50">
    <property type="entry name" value="TRANSCRIPTIONAL REGULATORY PROTEIN"/>
    <property type="match status" value="1"/>
</dbReference>
<keyword evidence="6" id="KW-1185">Reference proteome</keyword>
<dbReference type="PROSITE" id="PS50949">
    <property type="entry name" value="HTH_GNTR"/>
    <property type="match status" value="1"/>
</dbReference>
<proteinExistence type="predicted"/>
<dbReference type="InterPro" id="IPR008920">
    <property type="entry name" value="TF_FadR/GntR_C"/>
</dbReference>
<dbReference type="InterPro" id="IPR036390">
    <property type="entry name" value="WH_DNA-bd_sf"/>
</dbReference>
<dbReference type="EMBL" id="CP140255">
    <property type="protein sequence ID" value="WQH12766.1"/>
    <property type="molecule type" value="Genomic_DNA"/>
</dbReference>
<dbReference type="InterPro" id="IPR036388">
    <property type="entry name" value="WH-like_DNA-bd_sf"/>
</dbReference>
<dbReference type="Gene3D" id="1.20.120.530">
    <property type="entry name" value="GntR ligand-binding domain-like"/>
    <property type="match status" value="1"/>
</dbReference>
<dbReference type="RefSeq" id="WP_223288325.1">
    <property type="nucleotide sequence ID" value="NZ_CP140255.1"/>
</dbReference>
<keyword evidence="1" id="KW-0805">Transcription regulation</keyword>
<dbReference type="SMART" id="SM00345">
    <property type="entry name" value="HTH_GNTR"/>
    <property type="match status" value="1"/>
</dbReference>
<gene>
    <name evidence="5" type="ORF">SR894_21905</name>
</gene>
<evidence type="ECO:0000256" key="1">
    <source>
        <dbReference type="ARBA" id="ARBA00023015"/>
    </source>
</evidence>
<sequence>MTNKFRIGPVQSLTDIVAERLRTAIINGDFVLGEKIPEEALSSKLGVSRTPIRDALARLQTLGLVTVKPKRGSFVFEPTSADVVDLCDFRFMVELQAAKRSFSNSPIRLVRSLQLITQKMQSSIDKDDVQEYSSLDSAYHQMFFEHCDNRYLLDAFNLISNRISALRTSITSPQTELRNISFKEHHAMIEHLKKSDIASFESVLHAHIMRTQEIYLKALQHRKAIARQA</sequence>
<dbReference type="PANTHER" id="PTHR43537">
    <property type="entry name" value="TRANSCRIPTIONAL REGULATOR, GNTR FAMILY"/>
    <property type="match status" value="1"/>
</dbReference>